<feature type="chain" id="PRO_5038966858" description="Peptidase C39-like domain-containing protein" evidence="2">
    <location>
        <begin position="25"/>
        <end position="474"/>
    </location>
</feature>
<feature type="region of interest" description="Disordered" evidence="1">
    <location>
        <begin position="147"/>
        <end position="169"/>
    </location>
</feature>
<keyword evidence="4" id="KW-1185">Reference proteome</keyword>
<feature type="compositionally biased region" description="Polar residues" evidence="1">
    <location>
        <begin position="149"/>
        <end position="162"/>
    </location>
</feature>
<organism evidence="3 4">
    <name type="scientific">Mycolicibacterium sphagni</name>
    <dbReference type="NCBI Taxonomy" id="1786"/>
    <lineage>
        <taxon>Bacteria</taxon>
        <taxon>Bacillati</taxon>
        <taxon>Actinomycetota</taxon>
        <taxon>Actinomycetes</taxon>
        <taxon>Mycobacteriales</taxon>
        <taxon>Mycobacteriaceae</taxon>
        <taxon>Mycolicibacterium</taxon>
    </lineage>
</organism>
<protein>
    <recommendedName>
        <fullName evidence="5">Peptidase C39-like domain-containing protein</fullName>
    </recommendedName>
</protein>
<accession>A0A255DRZ4</accession>
<evidence type="ECO:0000256" key="1">
    <source>
        <dbReference type="SAM" id="MobiDB-lite"/>
    </source>
</evidence>
<comment type="caution">
    <text evidence="3">The sequence shown here is derived from an EMBL/GenBank/DDBJ whole genome shotgun (WGS) entry which is preliminary data.</text>
</comment>
<feature type="signal peptide" evidence="2">
    <location>
        <begin position="1"/>
        <end position="24"/>
    </location>
</feature>
<evidence type="ECO:0008006" key="5">
    <source>
        <dbReference type="Google" id="ProtNLM"/>
    </source>
</evidence>
<proteinExistence type="predicted"/>
<evidence type="ECO:0000256" key="2">
    <source>
        <dbReference type="SAM" id="SignalP"/>
    </source>
</evidence>
<feature type="region of interest" description="Disordered" evidence="1">
    <location>
        <begin position="29"/>
        <end position="128"/>
    </location>
</feature>
<sequence length="474" mass="48080">MAWFAAGVAAAGLGASLLAGTAVASAETGSQSAASGATSASSVARSAPHTKPTSNSLRPALGQSAPQAKAVGSAPTGRLLEPFGTSVADDHSNGAIQTKSTAAATTDLTTRPSPATVGASAEPQPQPTTAQALSDLVRQLNYIFFNRKPTANPSQDPQSGTNKEIVGNLNAQSNNGYGLTYTVVTQPKYGTLTLNPDGTYTYVASADLIQPGIVDQFTVRINNGTKAAEPGALGQLQNLLHSIAIAIGVAQPDTITKTINVTVTGSGQYGNPVAAAQWWIKQTVDNDCVLIADAAIIGQLTGQALTEAQAITLGETTTSVVDPPLPMYQGSKKDTGLAGVYNDDGVALLNILGLTATGKSYVDAIKPGEAPNKATQTDGQRAISDVEAALAAGKAVAVSVDALLIINAAGQNDPQAAPEANHWVVVTGIDLSTGKVFVNDGNLDAGSTPVSLGGFMWAWQASGFYTVVASVPAT</sequence>
<dbReference type="Gene3D" id="3.90.70.10">
    <property type="entry name" value="Cysteine proteinases"/>
    <property type="match status" value="1"/>
</dbReference>
<dbReference type="EMBL" id="NOZR01000002">
    <property type="protein sequence ID" value="OYN82219.1"/>
    <property type="molecule type" value="Genomic_DNA"/>
</dbReference>
<name>A0A255DRZ4_9MYCO</name>
<feature type="compositionally biased region" description="Low complexity" evidence="1">
    <location>
        <begin position="29"/>
        <end position="47"/>
    </location>
</feature>
<dbReference type="Proteomes" id="UP000216063">
    <property type="component" value="Unassembled WGS sequence"/>
</dbReference>
<feature type="compositionally biased region" description="Polar residues" evidence="1">
    <location>
        <begin position="94"/>
        <end position="113"/>
    </location>
</feature>
<gene>
    <name evidence="3" type="ORF">CG716_02790</name>
</gene>
<evidence type="ECO:0000313" key="3">
    <source>
        <dbReference type="EMBL" id="OYN82219.1"/>
    </source>
</evidence>
<reference evidence="3 4" key="1">
    <citation type="submission" date="2017-07" db="EMBL/GenBank/DDBJ databases">
        <title>The new phylogeny of genus Mycobacterium.</title>
        <authorList>
            <person name="Tortoli E."/>
            <person name="Trovato A."/>
            <person name="Cirillo D.M."/>
        </authorList>
    </citation>
    <scope>NUCLEOTIDE SEQUENCE [LARGE SCALE GENOMIC DNA]</scope>
    <source>
        <strain evidence="3 4">ATCC 33027</strain>
    </source>
</reference>
<dbReference type="AlphaFoldDB" id="A0A255DRZ4"/>
<evidence type="ECO:0000313" key="4">
    <source>
        <dbReference type="Proteomes" id="UP000216063"/>
    </source>
</evidence>
<dbReference type="Pfam" id="PF17963">
    <property type="entry name" value="Big_9"/>
    <property type="match status" value="1"/>
</dbReference>
<keyword evidence="2" id="KW-0732">Signal</keyword>